<keyword evidence="4 8" id="KW-0554">One-carbon metabolism</keyword>
<comment type="function">
    <text evidence="7 8">Key enzyme in folate metabolism. Catalyzes an essential reaction for de novo glycine and purine synthesis, and for DNA precursor synthesis.</text>
</comment>
<feature type="domain" description="DHFR" evidence="9">
    <location>
        <begin position="2"/>
        <end position="166"/>
    </location>
</feature>
<dbReference type="AlphaFoldDB" id="A0A934WWC4"/>
<dbReference type="GO" id="GO:0070401">
    <property type="term" value="F:NADP+ binding"/>
    <property type="evidence" value="ECO:0007669"/>
    <property type="project" value="UniProtKB-ARBA"/>
</dbReference>
<comment type="pathway">
    <text evidence="1 8">Cofactor biosynthesis; tetrahydrofolate biosynthesis; 5,6,7,8-tetrahydrofolate from 7,8-dihydrofolate: step 1/1.</text>
</comment>
<dbReference type="PANTHER" id="PTHR48069">
    <property type="entry name" value="DIHYDROFOLATE REDUCTASE"/>
    <property type="match status" value="1"/>
</dbReference>
<dbReference type="GO" id="GO:0046654">
    <property type="term" value="P:tetrahydrofolate biosynthetic process"/>
    <property type="evidence" value="ECO:0007669"/>
    <property type="project" value="InterPro"/>
</dbReference>
<evidence type="ECO:0000256" key="8">
    <source>
        <dbReference type="PIRNR" id="PIRNR000194"/>
    </source>
</evidence>
<dbReference type="InterPro" id="IPR001796">
    <property type="entry name" value="DHFR_dom"/>
</dbReference>
<evidence type="ECO:0000256" key="7">
    <source>
        <dbReference type="ARBA" id="ARBA00025067"/>
    </source>
</evidence>
<dbReference type="InterPro" id="IPR012259">
    <property type="entry name" value="DHFR"/>
</dbReference>
<keyword evidence="11" id="KW-1185">Reference proteome</keyword>
<evidence type="ECO:0000256" key="1">
    <source>
        <dbReference type="ARBA" id="ARBA00004903"/>
    </source>
</evidence>
<evidence type="ECO:0000259" key="9">
    <source>
        <dbReference type="PROSITE" id="PS51330"/>
    </source>
</evidence>
<accession>A0A934WWC4</accession>
<dbReference type="FunFam" id="3.40.430.10:FF:000001">
    <property type="entry name" value="Dihydrofolate reductase"/>
    <property type="match status" value="1"/>
</dbReference>
<dbReference type="PROSITE" id="PS51330">
    <property type="entry name" value="DHFR_2"/>
    <property type="match status" value="1"/>
</dbReference>
<dbReference type="PANTHER" id="PTHR48069:SF3">
    <property type="entry name" value="DIHYDROFOLATE REDUCTASE"/>
    <property type="match status" value="1"/>
</dbReference>
<evidence type="ECO:0000313" key="11">
    <source>
        <dbReference type="Proteomes" id="UP000611723"/>
    </source>
</evidence>
<dbReference type="PRINTS" id="PR00070">
    <property type="entry name" value="DHFR"/>
</dbReference>
<name>A0A934WWC4_9BACT</name>
<dbReference type="Gene3D" id="3.40.430.10">
    <property type="entry name" value="Dihydrofolate Reductase, subunit A"/>
    <property type="match status" value="1"/>
</dbReference>
<sequence>MKISMIVARAQNGAIGKNNDMLWHLPDDMKYFKDKTRNHHILMGRKNFDSLGEKYQPLPNRVNLVVTRNKDWQHEGVKVFHEIDSAITFAKDQNEKELFIIGGGEIYSACLPFSERLYITEVYAEFPDADAYFPEFDKKNWVEVKREKHSADEKHPYAFDYVVYERR</sequence>
<organism evidence="10 11">
    <name type="scientific">Marivirga aurantiaca</name>
    <dbReference type="NCBI Taxonomy" id="2802615"/>
    <lineage>
        <taxon>Bacteria</taxon>
        <taxon>Pseudomonadati</taxon>
        <taxon>Bacteroidota</taxon>
        <taxon>Cytophagia</taxon>
        <taxon>Cytophagales</taxon>
        <taxon>Marivirgaceae</taxon>
        <taxon>Marivirga</taxon>
    </lineage>
</organism>
<keyword evidence="6 8" id="KW-0560">Oxidoreductase</keyword>
<dbReference type="Proteomes" id="UP000611723">
    <property type="component" value="Unassembled WGS sequence"/>
</dbReference>
<dbReference type="Pfam" id="PF00186">
    <property type="entry name" value="DHFR_1"/>
    <property type="match status" value="1"/>
</dbReference>
<dbReference type="GO" id="GO:0006730">
    <property type="term" value="P:one-carbon metabolic process"/>
    <property type="evidence" value="ECO:0007669"/>
    <property type="project" value="UniProtKB-KW"/>
</dbReference>
<dbReference type="InterPro" id="IPR024072">
    <property type="entry name" value="DHFR-like_dom_sf"/>
</dbReference>
<evidence type="ECO:0000256" key="4">
    <source>
        <dbReference type="ARBA" id="ARBA00022563"/>
    </source>
</evidence>
<proteinExistence type="inferred from homology"/>
<comment type="similarity">
    <text evidence="2 8">Belongs to the dihydrofolate reductase family.</text>
</comment>
<reference evidence="10" key="1">
    <citation type="submission" date="2021-01" db="EMBL/GenBank/DDBJ databases">
        <title>Marivirga aurantiaca sp. nov., isolated from intertidal surface sediments.</title>
        <authorList>
            <person name="Zhang M."/>
        </authorList>
    </citation>
    <scope>NUCLEOTIDE SEQUENCE</scope>
    <source>
        <strain evidence="10">S37H4</strain>
    </source>
</reference>
<dbReference type="GO" id="GO:0004146">
    <property type="term" value="F:dihydrofolate reductase activity"/>
    <property type="evidence" value="ECO:0007669"/>
    <property type="project" value="UniProtKB-EC"/>
</dbReference>
<protein>
    <recommendedName>
        <fullName evidence="3 8">Dihydrofolate reductase</fullName>
        <ecNumber evidence="3 8">1.5.1.3</ecNumber>
    </recommendedName>
</protein>
<keyword evidence="5 8" id="KW-0521">NADP</keyword>
<dbReference type="SUPFAM" id="SSF53597">
    <property type="entry name" value="Dihydrofolate reductase-like"/>
    <property type="match status" value="1"/>
</dbReference>
<comment type="catalytic activity">
    <reaction evidence="8">
        <text>(6S)-5,6,7,8-tetrahydrofolate + NADP(+) = 7,8-dihydrofolate + NADPH + H(+)</text>
        <dbReference type="Rhea" id="RHEA:15009"/>
        <dbReference type="ChEBI" id="CHEBI:15378"/>
        <dbReference type="ChEBI" id="CHEBI:57451"/>
        <dbReference type="ChEBI" id="CHEBI:57453"/>
        <dbReference type="ChEBI" id="CHEBI:57783"/>
        <dbReference type="ChEBI" id="CHEBI:58349"/>
        <dbReference type="EC" id="1.5.1.3"/>
    </reaction>
</comment>
<dbReference type="CDD" id="cd00209">
    <property type="entry name" value="DHFR"/>
    <property type="match status" value="1"/>
</dbReference>
<evidence type="ECO:0000256" key="2">
    <source>
        <dbReference type="ARBA" id="ARBA00009539"/>
    </source>
</evidence>
<evidence type="ECO:0000256" key="3">
    <source>
        <dbReference type="ARBA" id="ARBA00012856"/>
    </source>
</evidence>
<dbReference type="GO" id="GO:0005829">
    <property type="term" value="C:cytosol"/>
    <property type="evidence" value="ECO:0007669"/>
    <property type="project" value="TreeGrafter"/>
</dbReference>
<evidence type="ECO:0000256" key="5">
    <source>
        <dbReference type="ARBA" id="ARBA00022857"/>
    </source>
</evidence>
<comment type="caution">
    <text evidence="10">The sequence shown here is derived from an EMBL/GenBank/DDBJ whole genome shotgun (WGS) entry which is preliminary data.</text>
</comment>
<dbReference type="GO" id="GO:0046655">
    <property type="term" value="P:folic acid metabolic process"/>
    <property type="evidence" value="ECO:0007669"/>
    <property type="project" value="TreeGrafter"/>
</dbReference>
<dbReference type="EC" id="1.5.1.3" evidence="3 8"/>
<gene>
    <name evidence="10" type="ORF">JKA74_03755</name>
</gene>
<dbReference type="PIRSF" id="PIRSF000194">
    <property type="entry name" value="DHFR"/>
    <property type="match status" value="1"/>
</dbReference>
<dbReference type="GO" id="GO:0046452">
    <property type="term" value="P:dihydrofolate metabolic process"/>
    <property type="evidence" value="ECO:0007669"/>
    <property type="project" value="TreeGrafter"/>
</dbReference>
<dbReference type="RefSeq" id="WP_201429816.1">
    <property type="nucleotide sequence ID" value="NZ_JAEQBW010000001.1"/>
</dbReference>
<evidence type="ECO:0000256" key="6">
    <source>
        <dbReference type="ARBA" id="ARBA00023002"/>
    </source>
</evidence>
<evidence type="ECO:0000313" key="10">
    <source>
        <dbReference type="EMBL" id="MBK6264142.1"/>
    </source>
</evidence>
<dbReference type="EMBL" id="JAEQBW010000001">
    <property type="protein sequence ID" value="MBK6264142.1"/>
    <property type="molecule type" value="Genomic_DNA"/>
</dbReference>